<dbReference type="Pfam" id="PF07534">
    <property type="entry name" value="TLD"/>
    <property type="match status" value="1"/>
</dbReference>
<dbReference type="PANTHER" id="PTHR24412:SF272">
    <property type="entry name" value="KELCH-LIKE PROTEIN DIABLO"/>
    <property type="match status" value="1"/>
</dbReference>
<reference evidence="5" key="1">
    <citation type="submission" date="2021-06" db="EMBL/GenBank/DDBJ databases">
        <authorList>
            <person name="Kallberg Y."/>
            <person name="Tangrot J."/>
            <person name="Rosling A."/>
        </authorList>
    </citation>
    <scope>NUCLEOTIDE SEQUENCE</scope>
    <source>
        <strain evidence="5">MT106</strain>
    </source>
</reference>
<dbReference type="PROSITE" id="PS50097">
    <property type="entry name" value="BTB"/>
    <property type="match status" value="1"/>
</dbReference>
<dbReference type="OrthoDB" id="1893551at2759"/>
<sequence length="477" mass="56925">MFDFTQTLVNDLSQLLEYADDYDILLCIGDKEEMKTSSESYAVFYAHSFLLRARNPYFQRALSKEWAHREENGMMIFKKTNIMPNIFEILLKFLYTSTIINLEDLKSPEIMNLLHASDELQIQEIFQYCQTFLLENRETWLQQNLLKVSKMFSNNKRFTELYDKMFYIEPERILTCPEIEVLEERELISLLRRGDVLELKQVEIWNSMIRWGISKTGQLKSTDIAEWTTENFCELKKTLKNCLSLIEYFKISKDEYVFKVVPFEQVLPQKLKKQLKEFHLNQVTKLLPFENLRFQTILRSQEAHLISYWMNKKETISFDKNSQSQLIEHRFNLIFKANRDGFATSRFLQKCVNIYPTIALIKIRGSERIIGGYNPTYWAEGPFYSKIQQTPNWNWKESLFNRRKSEDKSNISYQENYSLERYVSKDSFLFSFPEDSTNIIQDSVISHYVDDDFWVFADYDEDTLYGIRFGNDLFLPV</sequence>
<dbReference type="Gene3D" id="3.30.710.10">
    <property type="entry name" value="Potassium Channel Kv1.1, Chain A"/>
    <property type="match status" value="1"/>
</dbReference>
<dbReference type="PANTHER" id="PTHR24412">
    <property type="entry name" value="KELCH PROTEIN"/>
    <property type="match status" value="1"/>
</dbReference>
<keyword evidence="2" id="KW-0677">Repeat</keyword>
<dbReference type="CDD" id="cd18186">
    <property type="entry name" value="BTB_POZ_ZBTB_KLHL-like"/>
    <property type="match status" value="1"/>
</dbReference>
<evidence type="ECO:0000313" key="6">
    <source>
        <dbReference type="Proteomes" id="UP000789831"/>
    </source>
</evidence>
<accession>A0A9N9AKL0</accession>
<dbReference type="SMART" id="SM00225">
    <property type="entry name" value="BTB"/>
    <property type="match status" value="1"/>
</dbReference>
<proteinExistence type="predicted"/>
<gene>
    <name evidence="5" type="ORF">AGERDE_LOCUS5768</name>
</gene>
<evidence type="ECO:0000259" key="4">
    <source>
        <dbReference type="PROSITE" id="PS51886"/>
    </source>
</evidence>
<dbReference type="EMBL" id="CAJVPL010000825">
    <property type="protein sequence ID" value="CAG8532236.1"/>
    <property type="molecule type" value="Genomic_DNA"/>
</dbReference>
<keyword evidence="1" id="KW-0880">Kelch repeat</keyword>
<dbReference type="PROSITE" id="PS51886">
    <property type="entry name" value="TLDC"/>
    <property type="match status" value="1"/>
</dbReference>
<dbReference type="AlphaFoldDB" id="A0A9N9AKL0"/>
<dbReference type="InterPro" id="IPR011333">
    <property type="entry name" value="SKP1/BTB/POZ_sf"/>
</dbReference>
<dbReference type="InterPro" id="IPR000210">
    <property type="entry name" value="BTB/POZ_dom"/>
</dbReference>
<evidence type="ECO:0000256" key="2">
    <source>
        <dbReference type="ARBA" id="ARBA00022737"/>
    </source>
</evidence>
<keyword evidence="6" id="KW-1185">Reference proteome</keyword>
<dbReference type="InterPro" id="IPR006571">
    <property type="entry name" value="TLDc_dom"/>
</dbReference>
<dbReference type="Proteomes" id="UP000789831">
    <property type="component" value="Unassembled WGS sequence"/>
</dbReference>
<protein>
    <submittedName>
        <fullName evidence="5">5414_t:CDS:1</fullName>
    </submittedName>
</protein>
<comment type="caution">
    <text evidence="5">The sequence shown here is derived from an EMBL/GenBank/DDBJ whole genome shotgun (WGS) entry which is preliminary data.</text>
</comment>
<evidence type="ECO:0000259" key="3">
    <source>
        <dbReference type="PROSITE" id="PS50097"/>
    </source>
</evidence>
<feature type="domain" description="TLDc" evidence="4">
    <location>
        <begin position="296"/>
        <end position="477"/>
    </location>
</feature>
<name>A0A9N9AKL0_9GLOM</name>
<evidence type="ECO:0000313" key="5">
    <source>
        <dbReference type="EMBL" id="CAG8532236.1"/>
    </source>
</evidence>
<organism evidence="5 6">
    <name type="scientific">Ambispora gerdemannii</name>
    <dbReference type="NCBI Taxonomy" id="144530"/>
    <lineage>
        <taxon>Eukaryota</taxon>
        <taxon>Fungi</taxon>
        <taxon>Fungi incertae sedis</taxon>
        <taxon>Mucoromycota</taxon>
        <taxon>Glomeromycotina</taxon>
        <taxon>Glomeromycetes</taxon>
        <taxon>Archaeosporales</taxon>
        <taxon>Ambisporaceae</taxon>
        <taxon>Ambispora</taxon>
    </lineage>
</organism>
<dbReference type="SUPFAM" id="SSF54695">
    <property type="entry name" value="POZ domain"/>
    <property type="match status" value="1"/>
</dbReference>
<feature type="domain" description="BTB" evidence="3">
    <location>
        <begin position="22"/>
        <end position="103"/>
    </location>
</feature>
<evidence type="ECO:0000256" key="1">
    <source>
        <dbReference type="ARBA" id="ARBA00022441"/>
    </source>
</evidence>
<dbReference type="Pfam" id="PF00651">
    <property type="entry name" value="BTB"/>
    <property type="match status" value="1"/>
</dbReference>